<dbReference type="FunFam" id="1.10.3860.10:FF:000003">
    <property type="entry name" value="Serine/threonine transporter sstT"/>
    <property type="match status" value="1"/>
</dbReference>
<keyword evidence="4 9" id="KW-0812">Transmembrane</keyword>
<feature type="transmembrane region" description="Helical" evidence="9">
    <location>
        <begin position="189"/>
        <end position="207"/>
    </location>
</feature>
<feature type="transmembrane region" description="Helical" evidence="9">
    <location>
        <begin position="84"/>
        <end position="103"/>
    </location>
</feature>
<dbReference type="HAMAP" id="MF_01582">
    <property type="entry name" value="Ser_Thr_transp_SstT"/>
    <property type="match status" value="1"/>
</dbReference>
<evidence type="ECO:0000313" key="10">
    <source>
        <dbReference type="EMBL" id="MBS5331360.1"/>
    </source>
</evidence>
<dbReference type="InterPro" id="IPR036458">
    <property type="entry name" value="Na:dicarbo_symporter_sf"/>
</dbReference>
<dbReference type="GO" id="GO:0005886">
    <property type="term" value="C:plasma membrane"/>
    <property type="evidence" value="ECO:0007669"/>
    <property type="project" value="UniProtKB-SubCell"/>
</dbReference>
<dbReference type="NCBIfam" id="NF010151">
    <property type="entry name" value="PRK13628.1"/>
    <property type="match status" value="1"/>
</dbReference>
<dbReference type="AlphaFoldDB" id="A0A943D727"/>
<feature type="transmembrane region" description="Helical" evidence="9">
    <location>
        <begin position="329"/>
        <end position="354"/>
    </location>
</feature>
<comment type="function">
    <text evidence="9">Involved in the import of serine and threonine into the cell, with the concomitant import of sodium (symport system).</text>
</comment>
<feature type="transmembrane region" description="Helical" evidence="9">
    <location>
        <begin position="219"/>
        <end position="244"/>
    </location>
</feature>
<dbReference type="Proteomes" id="UP000759273">
    <property type="component" value="Unassembled WGS sequence"/>
</dbReference>
<evidence type="ECO:0000256" key="2">
    <source>
        <dbReference type="ARBA" id="ARBA00022448"/>
    </source>
</evidence>
<protein>
    <recommendedName>
        <fullName evidence="9">Serine/threonine transporter SstT</fullName>
    </recommendedName>
    <alternativeName>
        <fullName evidence="9">Na(+)/serine-threonine symporter</fullName>
    </alternativeName>
</protein>
<evidence type="ECO:0000256" key="1">
    <source>
        <dbReference type="ARBA" id="ARBA00004141"/>
    </source>
</evidence>
<dbReference type="EMBL" id="JAGZGG010000003">
    <property type="protein sequence ID" value="MBS5331360.1"/>
    <property type="molecule type" value="Genomic_DNA"/>
</dbReference>
<proteinExistence type="inferred from homology"/>
<feature type="transmembrane region" description="Helical" evidence="9">
    <location>
        <begin position="20"/>
        <end position="44"/>
    </location>
</feature>
<dbReference type="GO" id="GO:0015171">
    <property type="term" value="F:amino acid transmembrane transporter activity"/>
    <property type="evidence" value="ECO:0007669"/>
    <property type="project" value="UniProtKB-UniRule"/>
</dbReference>
<organism evidence="10 11">
    <name type="scientific">Subdoligranulum variabile</name>
    <dbReference type="NCBI Taxonomy" id="214851"/>
    <lineage>
        <taxon>Bacteria</taxon>
        <taxon>Bacillati</taxon>
        <taxon>Bacillota</taxon>
        <taxon>Clostridia</taxon>
        <taxon>Eubacteriales</taxon>
        <taxon>Oscillospiraceae</taxon>
        <taxon>Subdoligranulum</taxon>
    </lineage>
</organism>
<keyword evidence="2 9" id="KW-0813">Transport</keyword>
<keyword evidence="8 9" id="KW-0472">Membrane</keyword>
<dbReference type="PANTHER" id="PTHR42865:SF8">
    <property type="entry name" value="SERINE_THREONINE TRANSPORTER SSTT"/>
    <property type="match status" value="1"/>
</dbReference>
<evidence type="ECO:0000256" key="6">
    <source>
        <dbReference type="ARBA" id="ARBA00022970"/>
    </source>
</evidence>
<feature type="transmembrane region" description="Helical" evidence="9">
    <location>
        <begin position="50"/>
        <end position="72"/>
    </location>
</feature>
<dbReference type="GO" id="GO:0015293">
    <property type="term" value="F:symporter activity"/>
    <property type="evidence" value="ECO:0007669"/>
    <property type="project" value="UniProtKB-UniRule"/>
</dbReference>
<comment type="subcellular location">
    <subcellularLocation>
        <location evidence="9">Cell membrane</location>
        <topology evidence="9">Multi-pass membrane protein</topology>
    </subcellularLocation>
    <subcellularLocation>
        <location evidence="1">Membrane</location>
        <topology evidence="1">Multi-pass membrane protein</topology>
    </subcellularLocation>
</comment>
<dbReference type="PRINTS" id="PR00173">
    <property type="entry name" value="EDTRNSPORT"/>
</dbReference>
<feature type="transmembrane region" description="Helical" evidence="9">
    <location>
        <begin position="292"/>
        <end position="317"/>
    </location>
</feature>
<comment type="catalytic activity">
    <reaction evidence="9">
        <text>L-serine(in) + Na(+)(in) = L-serine(out) + Na(+)(out)</text>
        <dbReference type="Rhea" id="RHEA:29575"/>
        <dbReference type="ChEBI" id="CHEBI:29101"/>
        <dbReference type="ChEBI" id="CHEBI:33384"/>
    </reaction>
</comment>
<dbReference type="Pfam" id="PF00375">
    <property type="entry name" value="SDF"/>
    <property type="match status" value="1"/>
</dbReference>
<dbReference type="InterPro" id="IPR001991">
    <property type="entry name" value="Na-dicarboxylate_symporter"/>
</dbReference>
<evidence type="ECO:0000256" key="5">
    <source>
        <dbReference type="ARBA" id="ARBA00022847"/>
    </source>
</evidence>
<evidence type="ECO:0000313" key="11">
    <source>
        <dbReference type="Proteomes" id="UP000759273"/>
    </source>
</evidence>
<evidence type="ECO:0000256" key="7">
    <source>
        <dbReference type="ARBA" id="ARBA00022989"/>
    </source>
</evidence>
<evidence type="ECO:0000256" key="3">
    <source>
        <dbReference type="ARBA" id="ARBA00022475"/>
    </source>
</evidence>
<keyword evidence="7 9" id="KW-1133">Transmembrane helix</keyword>
<comment type="caution">
    <text evidence="10">The sequence shown here is derived from an EMBL/GenBank/DDBJ whole genome shotgun (WGS) entry which is preliminary data.</text>
</comment>
<dbReference type="PANTHER" id="PTHR42865">
    <property type="entry name" value="PROTON/GLUTAMATE-ASPARTATE SYMPORTER"/>
    <property type="match status" value="1"/>
</dbReference>
<dbReference type="GO" id="GO:0015826">
    <property type="term" value="P:threonine transport"/>
    <property type="evidence" value="ECO:0007669"/>
    <property type="project" value="InterPro"/>
</dbReference>
<comment type="similarity">
    <text evidence="9">Belongs to the dicarboxylate/amino acid:cation symporter (DAACS) (TC 2.A.23) family.</text>
</comment>
<reference evidence="10" key="1">
    <citation type="submission" date="2021-02" db="EMBL/GenBank/DDBJ databases">
        <title>Infant gut strain persistence is associated with maternal origin, phylogeny, and functional potential including surface adhesion and iron acquisition.</title>
        <authorList>
            <person name="Lou Y.C."/>
        </authorList>
    </citation>
    <scope>NUCLEOTIDE SEQUENCE</scope>
    <source>
        <strain evidence="10">L3_101_000M1_dasL3_101_000M1_concoct_87</strain>
    </source>
</reference>
<comment type="catalytic activity">
    <reaction evidence="9">
        <text>L-threonine(in) + Na(+)(in) = L-threonine(out) + Na(+)(out)</text>
        <dbReference type="Rhea" id="RHEA:69999"/>
        <dbReference type="ChEBI" id="CHEBI:29101"/>
        <dbReference type="ChEBI" id="CHEBI:57926"/>
    </reaction>
</comment>
<dbReference type="GO" id="GO:0032329">
    <property type="term" value="P:serine transport"/>
    <property type="evidence" value="ECO:0007669"/>
    <property type="project" value="InterPro"/>
</dbReference>
<gene>
    <name evidence="9 10" type="primary">sstT</name>
    <name evidence="10" type="ORF">KHY36_02375</name>
</gene>
<evidence type="ECO:0000256" key="8">
    <source>
        <dbReference type="ARBA" id="ARBA00023136"/>
    </source>
</evidence>
<evidence type="ECO:0000256" key="4">
    <source>
        <dbReference type="ARBA" id="ARBA00022692"/>
    </source>
</evidence>
<name>A0A943D727_9FIRM</name>
<dbReference type="InterPro" id="IPR023025">
    <property type="entry name" value="Ser_Thr_transp_SstT"/>
</dbReference>
<dbReference type="Gene3D" id="1.10.3860.10">
    <property type="entry name" value="Sodium:dicarboxylate symporter"/>
    <property type="match status" value="1"/>
</dbReference>
<keyword evidence="3 9" id="KW-1003">Cell membrane</keyword>
<dbReference type="SUPFAM" id="SSF118215">
    <property type="entry name" value="Proton glutamate symport protein"/>
    <property type="match status" value="1"/>
</dbReference>
<accession>A0A943D727</accession>
<keyword evidence="5 9" id="KW-0769">Symport</keyword>
<sequence>MNQLTKAAKAVATRYNQTSLILRITVGLVVGAALALICPGAAWIEELGNLFVGALKGIAPVLVFVIVASALAQGSSKLDRRFGTVVWLYMLTTFVAAALSVVTSKLFPQTLVLAEAATADVIPQGLGDVMHTLLANIVSNPVASIMNGNYIGILMWACLFGLAMKCLGSDTTKNFMANTADAVSTIVRWVINMAPFGIMGLVFTNVADNGLSIFTQYGRLLLLLVGTMLFMALVINPFIIFIYLHRNPYPLVFRCLRESGLTAFFTRSSAANIPVNMALCEKLGLDKDIYSVSIPLGATINMDGAAITITIMTLAAANTLGMDVSVPAAVLLSVMSALGACGASGVAGGSLLLIPMACSLFGISNDIAMQVVGVGFIIGVIQDSVETALNSAGDVEFAATAEYHQWLKESKPLPAFMGGK</sequence>
<keyword evidence="6 9" id="KW-0029">Amino-acid transport</keyword>
<feature type="transmembrane region" description="Helical" evidence="9">
    <location>
        <begin position="150"/>
        <end position="168"/>
    </location>
</feature>
<evidence type="ECO:0000256" key="9">
    <source>
        <dbReference type="HAMAP-Rule" id="MF_01582"/>
    </source>
</evidence>